<dbReference type="InterPro" id="IPR028796">
    <property type="entry name" value="BBS8"/>
</dbReference>
<dbReference type="PANTHER" id="PTHR44177:SF1">
    <property type="entry name" value="TETRATRICOPEPTIDE REPEAT PROTEIN 8"/>
    <property type="match status" value="1"/>
</dbReference>
<feature type="repeat" description="TPR" evidence="1">
    <location>
        <begin position="335"/>
        <end position="368"/>
    </location>
</feature>
<gene>
    <name evidence="3" type="ORF">CTAYLR_001872</name>
</gene>
<dbReference type="Proteomes" id="UP001230188">
    <property type="component" value="Unassembled WGS sequence"/>
</dbReference>
<evidence type="ECO:0000313" key="3">
    <source>
        <dbReference type="EMBL" id="KAJ8600068.1"/>
    </source>
</evidence>
<proteinExistence type="predicted"/>
<reference evidence="3" key="1">
    <citation type="submission" date="2023-01" db="EMBL/GenBank/DDBJ databases">
        <title>Metagenome sequencing of chrysophaentin producing Chrysophaeum taylorii.</title>
        <authorList>
            <person name="Davison J."/>
            <person name="Bewley C."/>
        </authorList>
    </citation>
    <scope>NUCLEOTIDE SEQUENCE</scope>
    <source>
        <strain evidence="3">NIES-1699</strain>
    </source>
</reference>
<dbReference type="PROSITE" id="PS50005">
    <property type="entry name" value="TPR"/>
    <property type="match status" value="2"/>
</dbReference>
<dbReference type="EMBL" id="JAQMWT010000531">
    <property type="protein sequence ID" value="KAJ8600068.1"/>
    <property type="molecule type" value="Genomic_DNA"/>
</dbReference>
<feature type="repeat" description="TPR" evidence="1">
    <location>
        <begin position="369"/>
        <end position="402"/>
    </location>
</feature>
<dbReference type="SMART" id="SM00028">
    <property type="entry name" value="TPR"/>
    <property type="match status" value="6"/>
</dbReference>
<dbReference type="GO" id="GO:0036064">
    <property type="term" value="C:ciliary basal body"/>
    <property type="evidence" value="ECO:0007669"/>
    <property type="project" value="TreeGrafter"/>
</dbReference>
<feature type="region of interest" description="Disordered" evidence="2">
    <location>
        <begin position="68"/>
        <end position="103"/>
    </location>
</feature>
<dbReference type="Pfam" id="PF13181">
    <property type="entry name" value="TPR_8"/>
    <property type="match status" value="1"/>
</dbReference>
<dbReference type="SUPFAM" id="SSF48452">
    <property type="entry name" value="TPR-like"/>
    <property type="match status" value="1"/>
</dbReference>
<dbReference type="GO" id="GO:0034464">
    <property type="term" value="C:BBSome"/>
    <property type="evidence" value="ECO:0007669"/>
    <property type="project" value="InterPro"/>
</dbReference>
<accession>A0AAD7UAJ7</accession>
<dbReference type="AlphaFoldDB" id="A0AAD7UAJ7"/>
<dbReference type="CDD" id="cd21341">
    <property type="entry name" value="TTC8_N"/>
    <property type="match status" value="1"/>
</dbReference>
<dbReference type="InterPro" id="IPR011990">
    <property type="entry name" value="TPR-like_helical_dom_sf"/>
</dbReference>
<dbReference type="GO" id="GO:1905515">
    <property type="term" value="P:non-motile cilium assembly"/>
    <property type="evidence" value="ECO:0007669"/>
    <property type="project" value="InterPro"/>
</dbReference>
<name>A0AAD7UAJ7_9STRA</name>
<evidence type="ECO:0000313" key="4">
    <source>
        <dbReference type="Proteomes" id="UP001230188"/>
    </source>
</evidence>
<sequence>MDPFWLALSHFKRRDYERCASLCEGLLKQQPGDQAALLLQCRARTGQNVEDDTELEEEGVADLMLDENAVSTKPRPGTSTRPTTSSAGGVDRPVSGYLRPGTASRPITAKADVAAALARPTSTARPITSLGRELRLGTASGASQALDGLFNRGRVDATTMAKNQAAAKVGCDYLLRHERNPTAALDLCTAALLEETRTSWWWKYRQGRCYYQLGLYRDAENALSASIREQRMVPAVLELAKVYLRLDQPTAALAVLHAALAESPDNVRLTMWVARVHELVRSVELSVGTYKKVVELDASHVEGLACLAASNFYAGYPEIGLRFYRRLLQMGVAGPEIWTDVGLCCFYSSQFDMALGCLTRALQLADDNPDVWYNIGHVAIGLGDKDFASQAFNIALSLDNTHAESLTNLGVLAIRDHDAASALACFASAQNHAADSSLFQPFFNGALVARKLGNLKDACTLVSKSCEINADHPDSNDLKKELLRIFHIT</sequence>
<protein>
    <submittedName>
        <fullName evidence="3">Uncharacterized protein</fullName>
    </submittedName>
</protein>
<dbReference type="Pfam" id="PF13432">
    <property type="entry name" value="TPR_16"/>
    <property type="match status" value="1"/>
</dbReference>
<keyword evidence="4" id="KW-1185">Reference proteome</keyword>
<organism evidence="3 4">
    <name type="scientific">Chrysophaeum taylorii</name>
    <dbReference type="NCBI Taxonomy" id="2483200"/>
    <lineage>
        <taxon>Eukaryota</taxon>
        <taxon>Sar</taxon>
        <taxon>Stramenopiles</taxon>
        <taxon>Ochrophyta</taxon>
        <taxon>Pelagophyceae</taxon>
        <taxon>Pelagomonadales</taxon>
        <taxon>Pelagomonadaceae</taxon>
        <taxon>Chrysophaeum</taxon>
    </lineage>
</organism>
<evidence type="ECO:0000256" key="2">
    <source>
        <dbReference type="SAM" id="MobiDB-lite"/>
    </source>
</evidence>
<comment type="caution">
    <text evidence="3">The sequence shown here is derived from an EMBL/GenBank/DDBJ whole genome shotgun (WGS) entry which is preliminary data.</text>
</comment>
<dbReference type="Gene3D" id="1.25.40.10">
    <property type="entry name" value="Tetratricopeptide repeat domain"/>
    <property type="match status" value="1"/>
</dbReference>
<dbReference type="GO" id="GO:0097730">
    <property type="term" value="C:non-motile cilium"/>
    <property type="evidence" value="ECO:0007669"/>
    <property type="project" value="TreeGrafter"/>
</dbReference>
<dbReference type="PANTHER" id="PTHR44177">
    <property type="entry name" value="TETRATRICOPEPTIDE REPEAT PROTEIN 8"/>
    <property type="match status" value="1"/>
</dbReference>
<evidence type="ECO:0000256" key="1">
    <source>
        <dbReference type="PROSITE-ProRule" id="PRU00339"/>
    </source>
</evidence>
<feature type="compositionally biased region" description="Low complexity" evidence="2">
    <location>
        <begin position="71"/>
        <end position="89"/>
    </location>
</feature>
<dbReference type="InterPro" id="IPR019734">
    <property type="entry name" value="TPR_rpt"/>
</dbReference>
<keyword evidence="1" id="KW-0802">TPR repeat</keyword>